<name>A0A0A9BVK0_ARUDO</name>
<reference evidence="1" key="1">
    <citation type="submission" date="2014-09" db="EMBL/GenBank/DDBJ databases">
        <authorList>
            <person name="Magalhaes I.L.F."/>
            <person name="Oliveira U."/>
            <person name="Santos F.R."/>
            <person name="Vidigal T.H.D.A."/>
            <person name="Brescovit A.D."/>
            <person name="Santos A.J."/>
        </authorList>
    </citation>
    <scope>NUCLEOTIDE SEQUENCE</scope>
    <source>
        <tissue evidence="1">Shoot tissue taken approximately 20 cm above the soil surface</tissue>
    </source>
</reference>
<protein>
    <submittedName>
        <fullName evidence="1">Uncharacterized protein</fullName>
    </submittedName>
</protein>
<proteinExistence type="predicted"/>
<organism evidence="1">
    <name type="scientific">Arundo donax</name>
    <name type="common">Giant reed</name>
    <name type="synonym">Donax arundinaceus</name>
    <dbReference type="NCBI Taxonomy" id="35708"/>
    <lineage>
        <taxon>Eukaryota</taxon>
        <taxon>Viridiplantae</taxon>
        <taxon>Streptophyta</taxon>
        <taxon>Embryophyta</taxon>
        <taxon>Tracheophyta</taxon>
        <taxon>Spermatophyta</taxon>
        <taxon>Magnoliopsida</taxon>
        <taxon>Liliopsida</taxon>
        <taxon>Poales</taxon>
        <taxon>Poaceae</taxon>
        <taxon>PACMAD clade</taxon>
        <taxon>Arundinoideae</taxon>
        <taxon>Arundineae</taxon>
        <taxon>Arundo</taxon>
    </lineage>
</organism>
<sequence length="37" mass="4111">MKWIRCRTILGRPNQKCSSDGFTTKSPSIAMCFSATS</sequence>
<accession>A0A0A9BVK0</accession>
<reference evidence="1" key="2">
    <citation type="journal article" date="2015" name="Data Brief">
        <title>Shoot transcriptome of the giant reed, Arundo donax.</title>
        <authorList>
            <person name="Barrero R.A."/>
            <person name="Guerrero F.D."/>
            <person name="Moolhuijzen P."/>
            <person name="Goolsby J.A."/>
            <person name="Tidwell J."/>
            <person name="Bellgard S.E."/>
            <person name="Bellgard M.I."/>
        </authorList>
    </citation>
    <scope>NUCLEOTIDE SEQUENCE</scope>
    <source>
        <tissue evidence="1">Shoot tissue taken approximately 20 cm above the soil surface</tissue>
    </source>
</reference>
<dbReference type="EMBL" id="GBRH01234593">
    <property type="protein sequence ID" value="JAD63302.1"/>
    <property type="molecule type" value="Transcribed_RNA"/>
</dbReference>
<evidence type="ECO:0000313" key="1">
    <source>
        <dbReference type="EMBL" id="JAD63302.1"/>
    </source>
</evidence>
<dbReference type="AlphaFoldDB" id="A0A0A9BVK0"/>